<comment type="caution">
    <text evidence="1">The sequence shown here is derived from an EMBL/GenBank/DDBJ whole genome shotgun (WGS) entry which is preliminary data.</text>
</comment>
<sequence>MPSRRKPRNFYTVILSDNVNKTNLRIPNKFIKAHRKKILLNDVVLVLSDEKVWHFRWMISGDGKLYLQKGWPEFANHYRITYGHLLLFKHVGKSVFHVSIFDSSNCEIDYSPSFKSLKLENGVDEIEVESDLGLRKGEEQSSRNGKRGFKSFESEYPFYSIVIKPSYTRNWGLIVPLHFLRRYLSGDQDRVNCVLQTSNGRNWGPIECRNYKKYGKLYGDNLKRFRDDNHVGVGDVCVFQLINEVENVLKVTIFRGSRNGSRNRV</sequence>
<dbReference type="EMBL" id="CM042064">
    <property type="protein sequence ID" value="KAI3665747.1"/>
    <property type="molecule type" value="Genomic_DNA"/>
</dbReference>
<protein>
    <submittedName>
        <fullName evidence="1">Uncharacterized protein</fullName>
    </submittedName>
</protein>
<name>A0ACB8XFL7_ARCLA</name>
<keyword evidence="2" id="KW-1185">Reference proteome</keyword>
<dbReference type="Proteomes" id="UP001055879">
    <property type="component" value="Linkage Group LG18"/>
</dbReference>
<accession>A0ACB8XFL7</accession>
<reference evidence="2" key="1">
    <citation type="journal article" date="2022" name="Mol. Ecol. Resour.">
        <title>The genomes of chicory, endive, great burdock and yacon provide insights into Asteraceae palaeo-polyploidization history and plant inulin production.</title>
        <authorList>
            <person name="Fan W."/>
            <person name="Wang S."/>
            <person name="Wang H."/>
            <person name="Wang A."/>
            <person name="Jiang F."/>
            <person name="Liu H."/>
            <person name="Zhao H."/>
            <person name="Xu D."/>
            <person name="Zhang Y."/>
        </authorList>
    </citation>
    <scope>NUCLEOTIDE SEQUENCE [LARGE SCALE GENOMIC DNA]</scope>
    <source>
        <strain evidence="2">cv. Niubang</strain>
    </source>
</reference>
<gene>
    <name evidence="1" type="ORF">L6452_44377</name>
</gene>
<reference evidence="1 2" key="2">
    <citation type="journal article" date="2022" name="Mol. Ecol. Resour.">
        <title>The genomes of chicory, endive, great burdock and yacon provide insights into Asteraceae paleo-polyploidization history and plant inulin production.</title>
        <authorList>
            <person name="Fan W."/>
            <person name="Wang S."/>
            <person name="Wang H."/>
            <person name="Wang A."/>
            <person name="Jiang F."/>
            <person name="Liu H."/>
            <person name="Zhao H."/>
            <person name="Xu D."/>
            <person name="Zhang Y."/>
        </authorList>
    </citation>
    <scope>NUCLEOTIDE SEQUENCE [LARGE SCALE GENOMIC DNA]</scope>
    <source>
        <strain evidence="2">cv. Niubang</strain>
    </source>
</reference>
<evidence type="ECO:0000313" key="1">
    <source>
        <dbReference type="EMBL" id="KAI3665747.1"/>
    </source>
</evidence>
<organism evidence="1 2">
    <name type="scientific">Arctium lappa</name>
    <name type="common">Greater burdock</name>
    <name type="synonym">Lappa major</name>
    <dbReference type="NCBI Taxonomy" id="4217"/>
    <lineage>
        <taxon>Eukaryota</taxon>
        <taxon>Viridiplantae</taxon>
        <taxon>Streptophyta</taxon>
        <taxon>Embryophyta</taxon>
        <taxon>Tracheophyta</taxon>
        <taxon>Spermatophyta</taxon>
        <taxon>Magnoliopsida</taxon>
        <taxon>eudicotyledons</taxon>
        <taxon>Gunneridae</taxon>
        <taxon>Pentapetalae</taxon>
        <taxon>asterids</taxon>
        <taxon>campanulids</taxon>
        <taxon>Asterales</taxon>
        <taxon>Asteraceae</taxon>
        <taxon>Carduoideae</taxon>
        <taxon>Cardueae</taxon>
        <taxon>Arctiinae</taxon>
        <taxon>Arctium</taxon>
    </lineage>
</organism>
<evidence type="ECO:0000313" key="2">
    <source>
        <dbReference type="Proteomes" id="UP001055879"/>
    </source>
</evidence>
<proteinExistence type="predicted"/>